<evidence type="ECO:0000259" key="8">
    <source>
        <dbReference type="PROSITE" id="PS50157"/>
    </source>
</evidence>
<gene>
    <name evidence="9" type="ORF">K444DRAFT_324685</name>
</gene>
<evidence type="ECO:0000256" key="6">
    <source>
        <dbReference type="ARBA" id="ARBA00023242"/>
    </source>
</evidence>
<sequence length="723" mass="80927">MPSQQCAYCNREFNRAEHLLRHVRSHTKEKPFRCGSCGKGYAREDTLIRHAKSHCVGRTRRMTLSEVSTNTREVGGIRHEEHTNISIPGDGILQSTPEAQQEQLQTIEISRTTPGQSAADFGTGANIWDFHNLEFMEETPLWTIDNSFAMGGIEDGTSGQLEDMQLQAFDCSGGHGISNGHDPSDPSGKPGLPVVLDMRSIWFTKVQKNDESLYHPFTLAETTPTSQPTSSPREPEIVDEECRRDLTRSLVHPFPQEDLLPSSAFLNLCVRRYLACFNPVFPIIHAGTFQRTSENGLLLISMASVGCLFLGSLAAVQRGRRLFERLNKVILTSWDKVIGQSNGEIVAMVQAALIGQTFAMLSGKDAKHLAIFEAYHGSMISWARRERMFVARPDTDSLENLSGDELDAAWKDWARREEMRRIVPALHLHDGELSALLHRGPCLKNIKSVRSAHATYRSFEATTALNWISSTRQEVESDTIIVNSNSQPHQCDLFTAYVKLQLIGVKIGEDRLQENLDQESFNAHQEALLRWHEYYAGSVEDEDPDRLCLLSLWHWTFMHLLVDLDQLESAIGRDGPDAAKEAISYVSNWVSTPNSSRCILHAFLLQKQIQALRFNQIPALHVPRILFSAAITWYCYINYGPGNDALDLSSTVFDTNLPEFKAVGPKTLQQLSSITSLSWNRGALSCIKAATLCELSGLLQRINEWGSAGSFAKVVARLIDYEA</sequence>
<dbReference type="InParanoid" id="A0A2J6TKX4"/>
<dbReference type="InterPro" id="IPR036236">
    <property type="entry name" value="Znf_C2H2_sf"/>
</dbReference>
<keyword evidence="4 7" id="KW-0863">Zinc-finger</keyword>
<evidence type="ECO:0000313" key="9">
    <source>
        <dbReference type="EMBL" id="PMD63642.1"/>
    </source>
</evidence>
<evidence type="ECO:0000256" key="4">
    <source>
        <dbReference type="ARBA" id="ARBA00022771"/>
    </source>
</evidence>
<dbReference type="GO" id="GO:0000785">
    <property type="term" value="C:chromatin"/>
    <property type="evidence" value="ECO:0007669"/>
    <property type="project" value="TreeGrafter"/>
</dbReference>
<evidence type="ECO:0000256" key="5">
    <source>
        <dbReference type="ARBA" id="ARBA00022833"/>
    </source>
</evidence>
<keyword evidence="5" id="KW-0862">Zinc</keyword>
<dbReference type="GO" id="GO:0005634">
    <property type="term" value="C:nucleus"/>
    <property type="evidence" value="ECO:0007669"/>
    <property type="project" value="UniProtKB-SubCell"/>
</dbReference>
<dbReference type="GO" id="GO:0000981">
    <property type="term" value="F:DNA-binding transcription factor activity, RNA polymerase II-specific"/>
    <property type="evidence" value="ECO:0007669"/>
    <property type="project" value="InterPro"/>
</dbReference>
<dbReference type="AlphaFoldDB" id="A0A2J6TKX4"/>
<dbReference type="GeneID" id="36579989"/>
<evidence type="ECO:0000256" key="7">
    <source>
        <dbReference type="PROSITE-ProRule" id="PRU00042"/>
    </source>
</evidence>
<keyword evidence="10" id="KW-1185">Reference proteome</keyword>
<dbReference type="PANTHER" id="PTHR40626:SF11">
    <property type="entry name" value="ZINC FINGER PROTEIN YPR022C"/>
    <property type="match status" value="1"/>
</dbReference>
<organism evidence="9 10">
    <name type="scientific">Hyaloscypha bicolor E</name>
    <dbReference type="NCBI Taxonomy" id="1095630"/>
    <lineage>
        <taxon>Eukaryota</taxon>
        <taxon>Fungi</taxon>
        <taxon>Dikarya</taxon>
        <taxon>Ascomycota</taxon>
        <taxon>Pezizomycotina</taxon>
        <taxon>Leotiomycetes</taxon>
        <taxon>Helotiales</taxon>
        <taxon>Hyaloscyphaceae</taxon>
        <taxon>Hyaloscypha</taxon>
        <taxon>Hyaloscypha bicolor</taxon>
    </lineage>
</organism>
<feature type="domain" description="C2H2-type" evidence="8">
    <location>
        <begin position="4"/>
        <end position="31"/>
    </location>
</feature>
<name>A0A2J6TKX4_9HELO</name>
<dbReference type="Proteomes" id="UP000235371">
    <property type="component" value="Unassembled WGS sequence"/>
</dbReference>
<evidence type="ECO:0000256" key="3">
    <source>
        <dbReference type="ARBA" id="ARBA00022737"/>
    </source>
</evidence>
<dbReference type="Pfam" id="PF00096">
    <property type="entry name" value="zf-C2H2"/>
    <property type="match status" value="2"/>
</dbReference>
<protein>
    <recommendedName>
        <fullName evidence="8">C2H2-type domain-containing protein</fullName>
    </recommendedName>
</protein>
<dbReference type="SMART" id="SM00355">
    <property type="entry name" value="ZnF_C2H2"/>
    <property type="match status" value="2"/>
</dbReference>
<dbReference type="RefSeq" id="XP_024740546.1">
    <property type="nucleotide sequence ID" value="XM_024871907.1"/>
</dbReference>
<evidence type="ECO:0000256" key="1">
    <source>
        <dbReference type="ARBA" id="ARBA00004123"/>
    </source>
</evidence>
<dbReference type="CDD" id="cd12148">
    <property type="entry name" value="fungal_TF_MHR"/>
    <property type="match status" value="1"/>
</dbReference>
<dbReference type="PROSITE" id="PS50157">
    <property type="entry name" value="ZINC_FINGER_C2H2_2"/>
    <property type="match status" value="2"/>
</dbReference>
<dbReference type="GO" id="GO:0006351">
    <property type="term" value="P:DNA-templated transcription"/>
    <property type="evidence" value="ECO:0007669"/>
    <property type="project" value="InterPro"/>
</dbReference>
<evidence type="ECO:0000313" key="10">
    <source>
        <dbReference type="Proteomes" id="UP000235371"/>
    </source>
</evidence>
<reference evidence="9 10" key="1">
    <citation type="submission" date="2016-04" db="EMBL/GenBank/DDBJ databases">
        <title>A degradative enzymes factory behind the ericoid mycorrhizal symbiosis.</title>
        <authorList>
            <consortium name="DOE Joint Genome Institute"/>
            <person name="Martino E."/>
            <person name="Morin E."/>
            <person name="Grelet G."/>
            <person name="Kuo A."/>
            <person name="Kohler A."/>
            <person name="Daghino S."/>
            <person name="Barry K."/>
            <person name="Choi C."/>
            <person name="Cichocki N."/>
            <person name="Clum A."/>
            <person name="Copeland A."/>
            <person name="Hainaut M."/>
            <person name="Haridas S."/>
            <person name="Labutti K."/>
            <person name="Lindquist E."/>
            <person name="Lipzen A."/>
            <person name="Khouja H.-R."/>
            <person name="Murat C."/>
            <person name="Ohm R."/>
            <person name="Olson A."/>
            <person name="Spatafora J."/>
            <person name="Veneault-Fourrey C."/>
            <person name="Henrissat B."/>
            <person name="Grigoriev I."/>
            <person name="Martin F."/>
            <person name="Perotto S."/>
        </authorList>
    </citation>
    <scope>NUCLEOTIDE SEQUENCE [LARGE SCALE GENOMIC DNA]</scope>
    <source>
        <strain evidence="9 10">E</strain>
    </source>
</reference>
<dbReference type="PROSITE" id="PS00028">
    <property type="entry name" value="ZINC_FINGER_C2H2_1"/>
    <property type="match status" value="2"/>
</dbReference>
<dbReference type="SUPFAM" id="SSF57667">
    <property type="entry name" value="beta-beta-alpha zinc fingers"/>
    <property type="match status" value="1"/>
</dbReference>
<dbReference type="STRING" id="1095630.A0A2J6TKX4"/>
<keyword evidence="3" id="KW-0677">Repeat</keyword>
<dbReference type="GO" id="GO:0008270">
    <property type="term" value="F:zinc ion binding"/>
    <property type="evidence" value="ECO:0007669"/>
    <property type="project" value="UniProtKB-KW"/>
</dbReference>
<dbReference type="Gene3D" id="3.30.160.60">
    <property type="entry name" value="Classic Zinc Finger"/>
    <property type="match status" value="2"/>
</dbReference>
<feature type="domain" description="C2H2-type" evidence="8">
    <location>
        <begin position="32"/>
        <end position="59"/>
    </location>
</feature>
<dbReference type="OrthoDB" id="3945418at2759"/>
<evidence type="ECO:0000256" key="2">
    <source>
        <dbReference type="ARBA" id="ARBA00022723"/>
    </source>
</evidence>
<proteinExistence type="predicted"/>
<dbReference type="PANTHER" id="PTHR40626">
    <property type="entry name" value="MIP31509P"/>
    <property type="match status" value="1"/>
</dbReference>
<keyword evidence="6" id="KW-0539">Nucleus</keyword>
<dbReference type="InterPro" id="IPR013087">
    <property type="entry name" value="Znf_C2H2_type"/>
</dbReference>
<accession>A0A2J6TKX4</accession>
<keyword evidence="2" id="KW-0479">Metal-binding</keyword>
<comment type="subcellular location">
    <subcellularLocation>
        <location evidence="1">Nucleus</location>
    </subcellularLocation>
</comment>
<dbReference type="EMBL" id="KZ613780">
    <property type="protein sequence ID" value="PMD63642.1"/>
    <property type="molecule type" value="Genomic_DNA"/>
</dbReference>
<dbReference type="InterPro" id="IPR007219">
    <property type="entry name" value="XnlR_reg_dom"/>
</dbReference>
<dbReference type="InterPro" id="IPR051059">
    <property type="entry name" value="VerF-like"/>
</dbReference>
<dbReference type="Pfam" id="PF04082">
    <property type="entry name" value="Fungal_trans"/>
    <property type="match status" value="1"/>
</dbReference>
<dbReference type="GO" id="GO:0000978">
    <property type="term" value="F:RNA polymerase II cis-regulatory region sequence-specific DNA binding"/>
    <property type="evidence" value="ECO:0007669"/>
    <property type="project" value="InterPro"/>
</dbReference>
<dbReference type="FunFam" id="3.30.160.60:FF:002343">
    <property type="entry name" value="Zinc finger protein 33A"/>
    <property type="match status" value="1"/>
</dbReference>